<dbReference type="AlphaFoldDB" id="A0A8B2P0F9"/>
<evidence type="ECO:0000256" key="1">
    <source>
        <dbReference type="SAM" id="MobiDB-lite"/>
    </source>
</evidence>
<protein>
    <submittedName>
        <fullName evidence="2">Uncharacterized protein</fullName>
    </submittedName>
</protein>
<sequence length="240" mass="26121">MPPATPRRRGHAATGFLAGLVLAAFLAAGTALAFLPPAYGGRPDWFRGGPPGAPVLPASVGTVTWGDLVPPETNLVFYDMIASLREMAQALHGPTRSAFYLLRPEHPLNSMEARTHAETTMTDLFDGAAEEAGWQRDDRFRHEGWAFTSTGYEKDGYLFVIAAMGRRVQPGRNGRPVQIGGEVGDWSGPDDALPLAVFTDLPRQDVLRATWLSPESWIRDNRPGASPGGETTLQDYLKQH</sequence>
<dbReference type="EMBL" id="QHHQ01000001">
    <property type="protein sequence ID" value="RAI03636.1"/>
    <property type="molecule type" value="Genomic_DNA"/>
</dbReference>
<feature type="region of interest" description="Disordered" evidence="1">
    <location>
        <begin position="218"/>
        <end position="240"/>
    </location>
</feature>
<reference evidence="2 3" key="1">
    <citation type="submission" date="2018-05" db="EMBL/GenBank/DDBJ databases">
        <title>Acuticoccus sediminis sp. nov., isolated from deep-sea sediment of Indian Ocean.</title>
        <authorList>
            <person name="Liu X."/>
            <person name="Lai Q."/>
            <person name="Du Y."/>
            <person name="Sun F."/>
            <person name="Zhang X."/>
            <person name="Wang S."/>
            <person name="Shao Z."/>
        </authorList>
    </citation>
    <scope>NUCLEOTIDE SEQUENCE [LARGE SCALE GENOMIC DNA]</scope>
    <source>
        <strain evidence="2 3">PTG4-2</strain>
    </source>
</reference>
<evidence type="ECO:0000313" key="3">
    <source>
        <dbReference type="Proteomes" id="UP000249590"/>
    </source>
</evidence>
<comment type="caution">
    <text evidence="2">The sequence shown here is derived from an EMBL/GenBank/DDBJ whole genome shotgun (WGS) entry which is preliminary data.</text>
</comment>
<name>A0A8B2P0F9_9HYPH</name>
<dbReference type="Proteomes" id="UP000249590">
    <property type="component" value="Unassembled WGS sequence"/>
</dbReference>
<evidence type="ECO:0000313" key="2">
    <source>
        <dbReference type="EMBL" id="RAI03636.1"/>
    </source>
</evidence>
<proteinExistence type="predicted"/>
<gene>
    <name evidence="2" type="ORF">DLJ53_03885</name>
</gene>
<organism evidence="2 3">
    <name type="scientific">Acuticoccus sediminis</name>
    <dbReference type="NCBI Taxonomy" id="2184697"/>
    <lineage>
        <taxon>Bacteria</taxon>
        <taxon>Pseudomonadati</taxon>
        <taxon>Pseudomonadota</taxon>
        <taxon>Alphaproteobacteria</taxon>
        <taxon>Hyphomicrobiales</taxon>
        <taxon>Amorphaceae</taxon>
        <taxon>Acuticoccus</taxon>
    </lineage>
</organism>
<keyword evidence="3" id="KW-1185">Reference proteome</keyword>
<accession>A0A8B2P0F9</accession>